<protein>
    <recommendedName>
        <fullName evidence="3">TIR domain-containing protein</fullName>
    </recommendedName>
</protein>
<dbReference type="GO" id="GO:0007165">
    <property type="term" value="P:signal transduction"/>
    <property type="evidence" value="ECO:0007669"/>
    <property type="project" value="InterPro"/>
</dbReference>
<sequence length="239" mass="26480">MKESAKSDEPSCLTKRASNSASAKCRSISSPSASLPKADNELPKAERWHTAETGESDTGGDDTRKNFTDHLYTALKWAGIRAFRDDDAIERGAVMECEVEKAIRQSKMSLIVFSRDFASSSWCLDEVAMIMEHRETTAGSHIVLSVFYDVDPSEVQNQTGSFAKGFYRRNEDERIEGWRSALRNISDLAGMVLENSTALGAHKEAKCHELEKYVEILRGSFMLSISVQASEVLAVETVA</sequence>
<dbReference type="InterPro" id="IPR000157">
    <property type="entry name" value="TIR_dom"/>
</dbReference>
<dbReference type="SUPFAM" id="SSF52200">
    <property type="entry name" value="Toll/Interleukin receptor TIR domain"/>
    <property type="match status" value="1"/>
</dbReference>
<evidence type="ECO:0000313" key="4">
    <source>
        <dbReference type="EMBL" id="CAK7341127.1"/>
    </source>
</evidence>
<dbReference type="Proteomes" id="UP001314170">
    <property type="component" value="Unassembled WGS sequence"/>
</dbReference>
<evidence type="ECO:0000259" key="3">
    <source>
        <dbReference type="PROSITE" id="PS50104"/>
    </source>
</evidence>
<dbReference type="EMBL" id="CAWUPB010001160">
    <property type="protein sequence ID" value="CAK7341127.1"/>
    <property type="molecule type" value="Genomic_DNA"/>
</dbReference>
<gene>
    <name evidence="4" type="ORF">DCAF_LOCUS16128</name>
</gene>
<evidence type="ECO:0000313" key="5">
    <source>
        <dbReference type="Proteomes" id="UP001314170"/>
    </source>
</evidence>
<name>A0AAV1RXI0_9ROSI</name>
<keyword evidence="5" id="KW-1185">Reference proteome</keyword>
<organism evidence="4 5">
    <name type="scientific">Dovyalis caffra</name>
    <dbReference type="NCBI Taxonomy" id="77055"/>
    <lineage>
        <taxon>Eukaryota</taxon>
        <taxon>Viridiplantae</taxon>
        <taxon>Streptophyta</taxon>
        <taxon>Embryophyta</taxon>
        <taxon>Tracheophyta</taxon>
        <taxon>Spermatophyta</taxon>
        <taxon>Magnoliopsida</taxon>
        <taxon>eudicotyledons</taxon>
        <taxon>Gunneridae</taxon>
        <taxon>Pentapetalae</taxon>
        <taxon>rosids</taxon>
        <taxon>fabids</taxon>
        <taxon>Malpighiales</taxon>
        <taxon>Salicaceae</taxon>
        <taxon>Flacourtieae</taxon>
        <taxon>Dovyalis</taxon>
    </lineage>
</organism>
<comment type="caution">
    <text evidence="4">The sequence shown here is derived from an EMBL/GenBank/DDBJ whole genome shotgun (WGS) entry which is preliminary data.</text>
</comment>
<dbReference type="PROSITE" id="PS50104">
    <property type="entry name" value="TIR"/>
    <property type="match status" value="1"/>
</dbReference>
<dbReference type="SMART" id="SM00255">
    <property type="entry name" value="TIR"/>
    <property type="match status" value="1"/>
</dbReference>
<feature type="domain" description="TIR" evidence="3">
    <location>
        <begin position="49"/>
        <end position="186"/>
    </location>
</feature>
<evidence type="ECO:0000256" key="1">
    <source>
        <dbReference type="ARBA" id="ARBA00023027"/>
    </source>
</evidence>
<evidence type="ECO:0000256" key="2">
    <source>
        <dbReference type="SAM" id="MobiDB-lite"/>
    </source>
</evidence>
<proteinExistence type="predicted"/>
<dbReference type="Pfam" id="PF01582">
    <property type="entry name" value="TIR"/>
    <property type="match status" value="1"/>
</dbReference>
<feature type="region of interest" description="Disordered" evidence="2">
    <location>
        <begin position="1"/>
        <end position="65"/>
    </location>
</feature>
<reference evidence="4 5" key="1">
    <citation type="submission" date="2024-01" db="EMBL/GenBank/DDBJ databases">
        <authorList>
            <person name="Waweru B."/>
        </authorList>
    </citation>
    <scope>NUCLEOTIDE SEQUENCE [LARGE SCALE GENOMIC DNA]</scope>
</reference>
<dbReference type="AlphaFoldDB" id="A0AAV1RXI0"/>
<keyword evidence="1" id="KW-0520">NAD</keyword>
<dbReference type="PANTHER" id="PTHR32009:SF154">
    <property type="entry name" value="TIR DOMAIN-CONTAINING PROTEIN"/>
    <property type="match status" value="1"/>
</dbReference>
<accession>A0AAV1RXI0</accession>
<feature type="compositionally biased region" description="Basic and acidic residues" evidence="2">
    <location>
        <begin position="38"/>
        <end position="52"/>
    </location>
</feature>
<dbReference type="InterPro" id="IPR035897">
    <property type="entry name" value="Toll_tir_struct_dom_sf"/>
</dbReference>
<dbReference type="Gene3D" id="3.40.50.10140">
    <property type="entry name" value="Toll/interleukin-1 receptor homology (TIR) domain"/>
    <property type="match status" value="1"/>
</dbReference>
<feature type="compositionally biased region" description="Polar residues" evidence="2">
    <location>
        <begin position="16"/>
        <end position="33"/>
    </location>
</feature>
<dbReference type="PANTHER" id="PTHR32009">
    <property type="entry name" value="TMV RESISTANCE PROTEIN N-LIKE"/>
    <property type="match status" value="1"/>
</dbReference>